<evidence type="ECO:0000313" key="3">
    <source>
        <dbReference type="EMBL" id="SFG80030.1"/>
    </source>
</evidence>
<dbReference type="InterPro" id="IPR000073">
    <property type="entry name" value="AB_hydrolase_1"/>
</dbReference>
<dbReference type="Pfam" id="PF12697">
    <property type="entry name" value="Abhydrolase_6"/>
    <property type="match status" value="1"/>
</dbReference>
<dbReference type="RefSeq" id="WP_075379651.1">
    <property type="nucleotide sequence ID" value="NZ_CP015367.1"/>
</dbReference>
<dbReference type="AlphaFoldDB" id="A0AAE8HR18"/>
<reference evidence="2 4" key="1">
    <citation type="submission" date="2016-04" db="EMBL/GenBank/DDBJ databases">
        <title>Complete genome sequencing and analysis of CBMB27, Methylobacterium phyllosphaerae isolated from leaf tissues of rice (Oryza sativa L.).</title>
        <authorList>
            <person name="Lee Y."/>
            <person name="Hwangbo K."/>
            <person name="Chung H."/>
            <person name="Yoo J."/>
            <person name="Kim K.Y."/>
            <person name="Sa T.M."/>
            <person name="Um Y."/>
            <person name="Madhaiyan M."/>
        </authorList>
    </citation>
    <scope>NUCLEOTIDE SEQUENCE [LARGE SCALE GENOMIC DNA]</scope>
    <source>
        <strain evidence="2 4">CBMB27</strain>
    </source>
</reference>
<protein>
    <submittedName>
        <fullName evidence="3">Pimeloyl-ACP methyl ester carboxylesterase</fullName>
    </submittedName>
    <submittedName>
        <fullName evidence="2">Respiration</fullName>
    </submittedName>
</protein>
<accession>A0AAE8HR18</accession>
<organism evidence="3 5">
    <name type="scientific">Methylobacterium phyllosphaerae</name>
    <dbReference type="NCBI Taxonomy" id="418223"/>
    <lineage>
        <taxon>Bacteria</taxon>
        <taxon>Pseudomonadati</taxon>
        <taxon>Pseudomonadota</taxon>
        <taxon>Alphaproteobacteria</taxon>
        <taxon>Hyphomicrobiales</taxon>
        <taxon>Methylobacteriaceae</taxon>
        <taxon>Methylobacterium</taxon>
    </lineage>
</organism>
<dbReference type="EMBL" id="CP015367">
    <property type="protein sequence ID" value="APT29541.1"/>
    <property type="molecule type" value="Genomic_DNA"/>
</dbReference>
<dbReference type="KEGG" id="mphy:MCBMB27_00250"/>
<name>A0AAE8HR18_9HYPH</name>
<dbReference type="Gene3D" id="3.40.50.1820">
    <property type="entry name" value="alpha/beta hydrolase"/>
    <property type="match status" value="1"/>
</dbReference>
<proteinExistence type="predicted"/>
<reference evidence="3 5" key="2">
    <citation type="submission" date="2016-10" db="EMBL/GenBank/DDBJ databases">
        <authorList>
            <person name="Varghese N."/>
            <person name="Submissions S."/>
        </authorList>
    </citation>
    <scope>NUCLEOTIDE SEQUENCE [LARGE SCALE GENOMIC DNA]</scope>
    <source>
        <strain evidence="3 5">CBMB27</strain>
    </source>
</reference>
<dbReference type="InterPro" id="IPR027056">
    <property type="entry name" value="Gluconate_2DH_su3"/>
</dbReference>
<gene>
    <name evidence="2" type="ORF">MCBMB27_00250</name>
    <name evidence="3" type="ORF">SAMN05192567_10884</name>
</gene>
<dbReference type="Pfam" id="PF13618">
    <property type="entry name" value="Gluconate_2-dh3"/>
    <property type="match status" value="1"/>
</dbReference>
<sequence>MSEPEVLFCLHFLGGSARSWEPLARALAGTPLTCVPVDLPGFGDAAGTPGYSVAAMADHVAAMADHVAEAIRARAPARFGIAGHSMGAKVALALARRAEDGEAGLTGLTDLILVSGSPPSPEPIPEDRRAKMLAWIDADPETRRREAQAFVRANVGDRLDPETEERAVADVLRAAPAAWKAWLEAGANEDWCRRVGVLRTPALILAGSEDADLGPDAQQALTAPHLAHHRLVTVDGVGHLLPLERPAALADGLRAHFDDRPRRPVEAAPTVAPDYAALIASERVNGRLRQALAERAAPDDPAYRPVALDPVELAILRAALARVMPVPHLDLAARLDRRLASGAGDGWRFSALPPDADAYRAALRTLDAAARAAQGRPFTTLDAPRQDALLTLCQRGDLTVPDALEGRLDGDRMRFWFEDLRADAVRLWLGHPAALARIGFSGIGAGGDRPGEIADGLPGFHAVGLDAPEPWEPQALQTEAGR</sequence>
<evidence type="ECO:0000313" key="4">
    <source>
        <dbReference type="Proteomes" id="UP000185487"/>
    </source>
</evidence>
<evidence type="ECO:0000313" key="5">
    <source>
        <dbReference type="Proteomes" id="UP000199140"/>
    </source>
</evidence>
<evidence type="ECO:0000313" key="2">
    <source>
        <dbReference type="EMBL" id="APT29541.1"/>
    </source>
</evidence>
<dbReference type="InterPro" id="IPR029058">
    <property type="entry name" value="AB_hydrolase_fold"/>
</dbReference>
<dbReference type="EMBL" id="FOPK01000008">
    <property type="protein sequence ID" value="SFG80030.1"/>
    <property type="molecule type" value="Genomic_DNA"/>
</dbReference>
<dbReference type="PANTHER" id="PTHR43194">
    <property type="entry name" value="HYDROLASE ALPHA/BETA FOLD FAMILY"/>
    <property type="match status" value="1"/>
</dbReference>
<evidence type="ECO:0000259" key="1">
    <source>
        <dbReference type="Pfam" id="PF12697"/>
    </source>
</evidence>
<dbReference type="PANTHER" id="PTHR43194:SF2">
    <property type="entry name" value="PEROXISOMAL MEMBRANE PROTEIN LPX1"/>
    <property type="match status" value="1"/>
</dbReference>
<feature type="domain" description="AB hydrolase-1" evidence="1">
    <location>
        <begin position="9"/>
        <end position="251"/>
    </location>
</feature>
<dbReference type="Proteomes" id="UP000185487">
    <property type="component" value="Chromosome"/>
</dbReference>
<keyword evidence="4" id="KW-1185">Reference proteome</keyword>
<dbReference type="Proteomes" id="UP000199140">
    <property type="component" value="Unassembled WGS sequence"/>
</dbReference>
<dbReference type="SUPFAM" id="SSF53474">
    <property type="entry name" value="alpha/beta-Hydrolases"/>
    <property type="match status" value="1"/>
</dbReference>
<dbReference type="InterPro" id="IPR050228">
    <property type="entry name" value="Carboxylesterase_BioH"/>
</dbReference>